<organism evidence="2 3">
    <name type="scientific">Hondaea fermentalgiana</name>
    <dbReference type="NCBI Taxonomy" id="2315210"/>
    <lineage>
        <taxon>Eukaryota</taxon>
        <taxon>Sar</taxon>
        <taxon>Stramenopiles</taxon>
        <taxon>Bigyra</taxon>
        <taxon>Labyrinthulomycetes</taxon>
        <taxon>Thraustochytrida</taxon>
        <taxon>Thraustochytriidae</taxon>
        <taxon>Hondaea</taxon>
    </lineage>
</organism>
<keyword evidence="3" id="KW-1185">Reference proteome</keyword>
<dbReference type="AlphaFoldDB" id="A0A2R5GM68"/>
<feature type="region of interest" description="Disordered" evidence="1">
    <location>
        <begin position="169"/>
        <end position="202"/>
    </location>
</feature>
<sequence length="202" mass="23128">MGSITCREAVATFICKERSAFIEKVSMLASQLHSVFCKLEFANFDLLRFAVVQENLLPNERAGWKPHESDRVMPVTTVQRGGLYAYSLIDAPKNCSTRLSRECVCDWTRNRNCSYKDHAVAGHGNAYFNRCNAWMRYWVKQLQGDQRLFSIPNGLELLRKNKVIAKIARPATSGKKQQRRRTAATEDDDGDWNTSFQNPFGR</sequence>
<evidence type="ECO:0000313" key="3">
    <source>
        <dbReference type="Proteomes" id="UP000241890"/>
    </source>
</evidence>
<accession>A0A2R5GM68</accession>
<proteinExistence type="predicted"/>
<gene>
    <name evidence="2" type="ORF">FCC1311_082112</name>
</gene>
<dbReference type="Proteomes" id="UP000241890">
    <property type="component" value="Unassembled WGS sequence"/>
</dbReference>
<evidence type="ECO:0000313" key="2">
    <source>
        <dbReference type="EMBL" id="GBG31986.1"/>
    </source>
</evidence>
<dbReference type="InParanoid" id="A0A2R5GM68"/>
<protein>
    <submittedName>
        <fullName evidence="2">Uncharacterized protein</fullName>
    </submittedName>
</protein>
<dbReference type="EMBL" id="BEYU01000111">
    <property type="protein sequence ID" value="GBG31986.1"/>
    <property type="molecule type" value="Genomic_DNA"/>
</dbReference>
<comment type="caution">
    <text evidence="2">The sequence shown here is derived from an EMBL/GenBank/DDBJ whole genome shotgun (WGS) entry which is preliminary data.</text>
</comment>
<reference evidence="2 3" key="1">
    <citation type="submission" date="2017-12" db="EMBL/GenBank/DDBJ databases">
        <title>Sequencing, de novo assembly and annotation of complete genome of a new Thraustochytrid species, strain FCC1311.</title>
        <authorList>
            <person name="Sedici K."/>
            <person name="Godart F."/>
            <person name="Aiese Cigliano R."/>
            <person name="Sanseverino W."/>
            <person name="Barakat M."/>
            <person name="Ortet P."/>
            <person name="Marechal E."/>
            <person name="Cagnac O."/>
            <person name="Amato A."/>
        </authorList>
    </citation>
    <scope>NUCLEOTIDE SEQUENCE [LARGE SCALE GENOMIC DNA]</scope>
</reference>
<feature type="compositionally biased region" description="Polar residues" evidence="1">
    <location>
        <begin position="192"/>
        <end position="202"/>
    </location>
</feature>
<name>A0A2R5GM68_9STRA</name>
<evidence type="ECO:0000256" key="1">
    <source>
        <dbReference type="SAM" id="MobiDB-lite"/>
    </source>
</evidence>